<feature type="non-terminal residue" evidence="1">
    <location>
        <position position="1"/>
    </location>
</feature>
<evidence type="ECO:0000313" key="1">
    <source>
        <dbReference type="EMBL" id="KAK2166438.1"/>
    </source>
</evidence>
<gene>
    <name evidence="1" type="ORF">LSH36_39g10008</name>
</gene>
<dbReference type="Proteomes" id="UP001208570">
    <property type="component" value="Unassembled WGS sequence"/>
</dbReference>
<evidence type="ECO:0000313" key="2">
    <source>
        <dbReference type="Proteomes" id="UP001208570"/>
    </source>
</evidence>
<proteinExistence type="predicted"/>
<reference evidence="1" key="1">
    <citation type="journal article" date="2023" name="Mol. Biol. Evol.">
        <title>Third-Generation Sequencing Reveals the Adaptive Role of the Epigenome in Three Deep-Sea Polychaetes.</title>
        <authorList>
            <person name="Perez M."/>
            <person name="Aroh O."/>
            <person name="Sun Y."/>
            <person name="Lan Y."/>
            <person name="Juniper S.K."/>
            <person name="Young C.R."/>
            <person name="Angers B."/>
            <person name="Qian P.Y."/>
        </authorList>
    </citation>
    <scope>NUCLEOTIDE SEQUENCE</scope>
    <source>
        <strain evidence="1">P08H-3</strain>
    </source>
</reference>
<organism evidence="1 2">
    <name type="scientific">Paralvinella palmiformis</name>
    <dbReference type="NCBI Taxonomy" id="53620"/>
    <lineage>
        <taxon>Eukaryota</taxon>
        <taxon>Metazoa</taxon>
        <taxon>Spiralia</taxon>
        <taxon>Lophotrochozoa</taxon>
        <taxon>Annelida</taxon>
        <taxon>Polychaeta</taxon>
        <taxon>Sedentaria</taxon>
        <taxon>Canalipalpata</taxon>
        <taxon>Terebellida</taxon>
        <taxon>Terebelliformia</taxon>
        <taxon>Alvinellidae</taxon>
        <taxon>Paralvinella</taxon>
    </lineage>
</organism>
<dbReference type="AlphaFoldDB" id="A0AAD9K9D7"/>
<comment type="caution">
    <text evidence="1">The sequence shown here is derived from an EMBL/GenBank/DDBJ whole genome shotgun (WGS) entry which is preliminary data.</text>
</comment>
<dbReference type="EMBL" id="JAODUP010000039">
    <property type="protein sequence ID" value="KAK2166438.1"/>
    <property type="molecule type" value="Genomic_DNA"/>
</dbReference>
<name>A0AAD9K9D7_9ANNE</name>
<sequence length="111" mass="12695">QKTLFFLSKANTQEKKVKLRQRLSNLVTYLGILLKHLNLAETASFAMISFEHKFIKRDLRAKLLGLLVTQRLTDDAMPTIMEHRKTTADVSSKEQREQIGGNQNVNDVVVI</sequence>
<accession>A0AAD9K9D7</accession>
<protein>
    <submittedName>
        <fullName evidence="1">Uncharacterized protein</fullName>
    </submittedName>
</protein>
<keyword evidence="2" id="KW-1185">Reference proteome</keyword>